<protein>
    <submittedName>
        <fullName evidence="1">Uncharacterized protein</fullName>
    </submittedName>
</protein>
<sequence>MTFSSIYTTKGGVWYVACEMECNNGCVGNGSVGYGMG</sequence>
<reference evidence="1" key="1">
    <citation type="journal article" date="2015" name="Nature">
        <title>Complex archaea that bridge the gap between prokaryotes and eukaryotes.</title>
        <authorList>
            <person name="Spang A."/>
            <person name="Saw J.H."/>
            <person name="Jorgensen S.L."/>
            <person name="Zaremba-Niedzwiedzka K."/>
            <person name="Martijn J."/>
            <person name="Lind A.E."/>
            <person name="van Eijk R."/>
            <person name="Schleper C."/>
            <person name="Guy L."/>
            <person name="Ettema T.J."/>
        </authorList>
    </citation>
    <scope>NUCLEOTIDE SEQUENCE</scope>
</reference>
<dbReference type="AlphaFoldDB" id="A0A0F9UXQ2"/>
<accession>A0A0F9UXQ2</accession>
<proteinExistence type="predicted"/>
<comment type="caution">
    <text evidence="1">The sequence shown here is derived from an EMBL/GenBank/DDBJ whole genome shotgun (WGS) entry which is preliminary data.</text>
</comment>
<dbReference type="EMBL" id="LAZR01000512">
    <property type="protein sequence ID" value="KKN65986.1"/>
    <property type="molecule type" value="Genomic_DNA"/>
</dbReference>
<name>A0A0F9UXQ2_9ZZZZ</name>
<organism evidence="1">
    <name type="scientific">marine sediment metagenome</name>
    <dbReference type="NCBI Taxonomy" id="412755"/>
    <lineage>
        <taxon>unclassified sequences</taxon>
        <taxon>metagenomes</taxon>
        <taxon>ecological metagenomes</taxon>
    </lineage>
</organism>
<evidence type="ECO:0000313" key="1">
    <source>
        <dbReference type="EMBL" id="KKN65986.1"/>
    </source>
</evidence>
<gene>
    <name evidence="1" type="ORF">LCGC14_0475780</name>
</gene>